<proteinExistence type="predicted"/>
<dbReference type="AlphaFoldDB" id="A0A101MK26"/>
<name>A0A101MK26_PENFR</name>
<evidence type="ECO:0000256" key="1">
    <source>
        <dbReference type="SAM" id="MobiDB-lite"/>
    </source>
</evidence>
<accession>A0A101MK26</accession>
<dbReference type="EMBL" id="LLXE01000114">
    <property type="protein sequence ID" value="KUM62009.1"/>
    <property type="molecule type" value="Genomic_DNA"/>
</dbReference>
<reference evidence="2 3" key="1">
    <citation type="submission" date="2015-10" db="EMBL/GenBank/DDBJ databases">
        <title>Genome sequencing of Penicillium freii.</title>
        <authorList>
            <person name="Nguyen H.D."/>
            <person name="Visagie C.M."/>
            <person name="Seifert K.A."/>
        </authorList>
    </citation>
    <scope>NUCLEOTIDE SEQUENCE [LARGE SCALE GENOMIC DNA]</scope>
    <source>
        <strain evidence="2 3">DAOM 242723</strain>
    </source>
</reference>
<gene>
    <name evidence="2" type="ORF">ACN42_g5104</name>
</gene>
<comment type="caution">
    <text evidence="2">The sequence shown here is derived from an EMBL/GenBank/DDBJ whole genome shotgun (WGS) entry which is preliminary data.</text>
</comment>
<sequence length="138" mass="15428">MHGTIYGGLFVSVNRKERRHRARRATEAQAAGPPPTAEKVEKLWGAARLQQGPPVSASPLLLSPLVVAKPLPGGSTANRKNLITLGSQEHNCWDNYIFAFRPVRTYQQNTKMDIAFHLLPLRESEKRTDYVSESPPRI</sequence>
<feature type="region of interest" description="Disordered" evidence="1">
    <location>
        <begin position="17"/>
        <end position="38"/>
    </location>
</feature>
<dbReference type="Proteomes" id="UP000055045">
    <property type="component" value="Unassembled WGS sequence"/>
</dbReference>
<organism evidence="2 3">
    <name type="scientific">Penicillium freii</name>
    <dbReference type="NCBI Taxonomy" id="48697"/>
    <lineage>
        <taxon>Eukaryota</taxon>
        <taxon>Fungi</taxon>
        <taxon>Dikarya</taxon>
        <taxon>Ascomycota</taxon>
        <taxon>Pezizomycotina</taxon>
        <taxon>Eurotiomycetes</taxon>
        <taxon>Eurotiomycetidae</taxon>
        <taxon>Eurotiales</taxon>
        <taxon>Aspergillaceae</taxon>
        <taxon>Penicillium</taxon>
    </lineage>
</organism>
<evidence type="ECO:0000313" key="2">
    <source>
        <dbReference type="EMBL" id="KUM62009.1"/>
    </source>
</evidence>
<evidence type="ECO:0000313" key="3">
    <source>
        <dbReference type="Proteomes" id="UP000055045"/>
    </source>
</evidence>
<keyword evidence="3" id="KW-1185">Reference proteome</keyword>
<protein>
    <submittedName>
        <fullName evidence="2">Uncharacterized protein</fullName>
    </submittedName>
</protein>